<name>A0A7W7T9E5_9PSEU</name>
<feature type="transmembrane region" description="Helical" evidence="1">
    <location>
        <begin position="39"/>
        <end position="58"/>
    </location>
</feature>
<dbReference type="RefSeq" id="WP_184674706.1">
    <property type="nucleotide sequence ID" value="NZ_BAABAI010000043.1"/>
</dbReference>
<dbReference type="AlphaFoldDB" id="A0A7W7T9E5"/>
<protein>
    <submittedName>
        <fullName evidence="2">Uncharacterized protein</fullName>
    </submittedName>
</protein>
<accession>A0A7W7T9E5</accession>
<keyword evidence="1" id="KW-1133">Transmembrane helix</keyword>
<proteinExistence type="predicted"/>
<comment type="caution">
    <text evidence="2">The sequence shown here is derived from an EMBL/GenBank/DDBJ whole genome shotgun (WGS) entry which is preliminary data.</text>
</comment>
<keyword evidence="1" id="KW-0812">Transmembrane</keyword>
<evidence type="ECO:0000313" key="3">
    <source>
        <dbReference type="Proteomes" id="UP000542674"/>
    </source>
</evidence>
<gene>
    <name evidence="2" type="ORF">F4559_006343</name>
</gene>
<reference evidence="2 3" key="1">
    <citation type="submission" date="2020-08" db="EMBL/GenBank/DDBJ databases">
        <title>Sequencing the genomes of 1000 actinobacteria strains.</title>
        <authorList>
            <person name="Klenk H.-P."/>
        </authorList>
    </citation>
    <scope>NUCLEOTIDE SEQUENCE [LARGE SCALE GENOMIC DNA]</scope>
    <source>
        <strain evidence="2 3">DSM 45084</strain>
    </source>
</reference>
<keyword evidence="3" id="KW-1185">Reference proteome</keyword>
<dbReference type="Proteomes" id="UP000542674">
    <property type="component" value="Unassembled WGS sequence"/>
</dbReference>
<evidence type="ECO:0000256" key="1">
    <source>
        <dbReference type="SAM" id="Phobius"/>
    </source>
</evidence>
<evidence type="ECO:0000313" key="2">
    <source>
        <dbReference type="EMBL" id="MBB4968984.1"/>
    </source>
</evidence>
<sequence>MSTVSTFKSPARAAWLPVVAWAQVAVAVAATIAVLASPLLGVTAGVLLLFVALGARSMKRASQTMDKIFAEELDRR</sequence>
<dbReference type="EMBL" id="JACHJS010000001">
    <property type="protein sequence ID" value="MBB4968984.1"/>
    <property type="molecule type" value="Genomic_DNA"/>
</dbReference>
<keyword evidence="1" id="KW-0472">Membrane</keyword>
<organism evidence="2 3">
    <name type="scientific">Saccharothrix violaceirubra</name>
    <dbReference type="NCBI Taxonomy" id="413306"/>
    <lineage>
        <taxon>Bacteria</taxon>
        <taxon>Bacillati</taxon>
        <taxon>Actinomycetota</taxon>
        <taxon>Actinomycetes</taxon>
        <taxon>Pseudonocardiales</taxon>
        <taxon>Pseudonocardiaceae</taxon>
        <taxon>Saccharothrix</taxon>
    </lineage>
</organism>